<dbReference type="Proteomes" id="UP000789920">
    <property type="component" value="Unassembled WGS sequence"/>
</dbReference>
<evidence type="ECO:0000313" key="2">
    <source>
        <dbReference type="Proteomes" id="UP000789920"/>
    </source>
</evidence>
<dbReference type="EMBL" id="CAJVQC010079604">
    <property type="protein sequence ID" value="CAG8817258.1"/>
    <property type="molecule type" value="Genomic_DNA"/>
</dbReference>
<comment type="caution">
    <text evidence="1">The sequence shown here is derived from an EMBL/GenBank/DDBJ whole genome shotgun (WGS) entry which is preliminary data.</text>
</comment>
<proteinExistence type="predicted"/>
<protein>
    <submittedName>
        <fullName evidence="1">27872_t:CDS:1</fullName>
    </submittedName>
</protein>
<sequence>NSNIDLLFEEEGLEETLEFDIEAVNIDMRDELVMEEFFDMNIFGQC</sequence>
<name>A0ACA9RYL7_9GLOM</name>
<reference evidence="1" key="1">
    <citation type="submission" date="2021-06" db="EMBL/GenBank/DDBJ databases">
        <authorList>
            <person name="Kallberg Y."/>
            <person name="Tangrot J."/>
            <person name="Rosling A."/>
        </authorList>
    </citation>
    <scope>NUCLEOTIDE SEQUENCE</scope>
    <source>
        <strain evidence="1">MA461A</strain>
    </source>
</reference>
<accession>A0ACA9RYL7</accession>
<feature type="non-terminal residue" evidence="1">
    <location>
        <position position="1"/>
    </location>
</feature>
<evidence type="ECO:0000313" key="1">
    <source>
        <dbReference type="EMBL" id="CAG8817258.1"/>
    </source>
</evidence>
<keyword evidence="2" id="KW-1185">Reference proteome</keyword>
<gene>
    <name evidence="1" type="ORF">RPERSI_LOCUS24638</name>
</gene>
<organism evidence="1 2">
    <name type="scientific">Racocetra persica</name>
    <dbReference type="NCBI Taxonomy" id="160502"/>
    <lineage>
        <taxon>Eukaryota</taxon>
        <taxon>Fungi</taxon>
        <taxon>Fungi incertae sedis</taxon>
        <taxon>Mucoromycota</taxon>
        <taxon>Glomeromycotina</taxon>
        <taxon>Glomeromycetes</taxon>
        <taxon>Diversisporales</taxon>
        <taxon>Gigasporaceae</taxon>
        <taxon>Racocetra</taxon>
    </lineage>
</organism>